<keyword evidence="1" id="KW-0472">Membrane</keyword>
<keyword evidence="1" id="KW-1133">Transmembrane helix</keyword>
<gene>
    <name evidence="2" type="ORF">FZEAL_10687</name>
</gene>
<protein>
    <recommendedName>
        <fullName evidence="4">Mitochondrial phosphate carrier protein</fullName>
    </recommendedName>
</protein>
<dbReference type="PANTHER" id="PTHR40135">
    <property type="entry name" value="MITOCHONDRIAL PHOSPHATE CARRIER PROTEIN"/>
    <property type="match status" value="1"/>
</dbReference>
<evidence type="ECO:0000256" key="1">
    <source>
        <dbReference type="SAM" id="Phobius"/>
    </source>
</evidence>
<keyword evidence="3" id="KW-1185">Reference proteome</keyword>
<keyword evidence="1" id="KW-0812">Transmembrane</keyword>
<evidence type="ECO:0000313" key="2">
    <source>
        <dbReference type="EMBL" id="KAF4966132.1"/>
    </source>
</evidence>
<dbReference type="EMBL" id="JABEYC010001337">
    <property type="protein sequence ID" value="KAF4966132.1"/>
    <property type="molecule type" value="Genomic_DNA"/>
</dbReference>
<dbReference type="AlphaFoldDB" id="A0A8H4TY14"/>
<reference evidence="2" key="2">
    <citation type="submission" date="2020-05" db="EMBL/GenBank/DDBJ databases">
        <authorList>
            <person name="Kim H.-S."/>
            <person name="Proctor R.H."/>
            <person name="Brown D.W."/>
        </authorList>
    </citation>
    <scope>NUCLEOTIDE SEQUENCE</scope>
    <source>
        <strain evidence="2">NRRL 22465</strain>
    </source>
</reference>
<dbReference type="Proteomes" id="UP000635477">
    <property type="component" value="Unassembled WGS sequence"/>
</dbReference>
<sequence length="83" mass="9635">MIFTRAISITNFVVACSALSFQVAVLYPWHKQLDEDFEALKKEHLRVLHKIEDKNDQTQDPVIVEDSRRSIRSMLVHLGAWKA</sequence>
<evidence type="ECO:0008006" key="4">
    <source>
        <dbReference type="Google" id="ProtNLM"/>
    </source>
</evidence>
<dbReference type="PROSITE" id="PS51257">
    <property type="entry name" value="PROKAR_LIPOPROTEIN"/>
    <property type="match status" value="1"/>
</dbReference>
<organism evidence="2 3">
    <name type="scientific">Fusarium zealandicum</name>
    <dbReference type="NCBI Taxonomy" id="1053134"/>
    <lineage>
        <taxon>Eukaryota</taxon>
        <taxon>Fungi</taxon>
        <taxon>Dikarya</taxon>
        <taxon>Ascomycota</taxon>
        <taxon>Pezizomycotina</taxon>
        <taxon>Sordariomycetes</taxon>
        <taxon>Hypocreomycetidae</taxon>
        <taxon>Hypocreales</taxon>
        <taxon>Nectriaceae</taxon>
        <taxon>Fusarium</taxon>
        <taxon>Fusarium staphyleae species complex</taxon>
    </lineage>
</organism>
<dbReference type="OrthoDB" id="9992270at2759"/>
<reference evidence="2" key="1">
    <citation type="journal article" date="2020" name="BMC Genomics">
        <title>Correction to: Identification and distribution of gene clusters required for synthesis of sphingolipid metabolism inhibitors in diverse species of the filamentous fungus Fusarium.</title>
        <authorList>
            <person name="Kim H.S."/>
            <person name="Lohmar J.M."/>
            <person name="Busman M."/>
            <person name="Brown D.W."/>
            <person name="Naumann T.A."/>
            <person name="Divon H.H."/>
            <person name="Lysoe E."/>
            <person name="Uhlig S."/>
            <person name="Proctor R.H."/>
        </authorList>
    </citation>
    <scope>NUCLEOTIDE SEQUENCE</scope>
    <source>
        <strain evidence="2">NRRL 22465</strain>
    </source>
</reference>
<accession>A0A8H4TY14</accession>
<comment type="caution">
    <text evidence="2">The sequence shown here is derived from an EMBL/GenBank/DDBJ whole genome shotgun (WGS) entry which is preliminary data.</text>
</comment>
<name>A0A8H4TY14_9HYPO</name>
<proteinExistence type="predicted"/>
<evidence type="ECO:0000313" key="3">
    <source>
        <dbReference type="Proteomes" id="UP000635477"/>
    </source>
</evidence>
<dbReference type="PANTHER" id="PTHR40135:SF1">
    <property type="entry name" value="MITOCHONDRIAL PHOSPHATE CARRIER PROTEIN"/>
    <property type="match status" value="1"/>
</dbReference>
<feature type="transmembrane region" description="Helical" evidence="1">
    <location>
        <begin position="6"/>
        <end position="27"/>
    </location>
</feature>